<keyword evidence="8" id="KW-0694">RNA-binding</keyword>
<dbReference type="CDD" id="cd04453">
    <property type="entry name" value="S1_RNase_E"/>
    <property type="match status" value="1"/>
</dbReference>
<dbReference type="GO" id="GO:0046872">
    <property type="term" value="F:metal ion binding"/>
    <property type="evidence" value="ECO:0007669"/>
    <property type="project" value="UniProtKB-KW"/>
</dbReference>
<evidence type="ECO:0000313" key="12">
    <source>
        <dbReference type="EMBL" id="VBB69263.1"/>
    </source>
</evidence>
<dbReference type="Gene3D" id="3.40.1260.20">
    <property type="entry name" value="Ribonuclease E, catalytic domain"/>
    <property type="match status" value="1"/>
</dbReference>
<keyword evidence="5" id="KW-0255">Endonuclease</keyword>
<dbReference type="AlphaFoldDB" id="A0A484H8X6"/>
<comment type="cofactor">
    <cofactor evidence="1">
        <name>Mg(2+)</name>
        <dbReference type="ChEBI" id="CHEBI:18420"/>
    </cofactor>
</comment>
<name>A0A484H8X6_9ZZZZ</name>
<proteinExistence type="predicted"/>
<keyword evidence="7" id="KW-0460">Magnesium</keyword>
<evidence type="ECO:0000256" key="1">
    <source>
        <dbReference type="ARBA" id="ARBA00001946"/>
    </source>
</evidence>
<dbReference type="Pfam" id="PF10150">
    <property type="entry name" value="RNase_E_G"/>
    <property type="match status" value="1"/>
</dbReference>
<dbReference type="EMBL" id="LR026963">
    <property type="protein sequence ID" value="VBB69263.1"/>
    <property type="molecule type" value="Genomic_DNA"/>
</dbReference>
<feature type="region of interest" description="Disordered" evidence="9">
    <location>
        <begin position="742"/>
        <end position="784"/>
    </location>
</feature>
<dbReference type="InterPro" id="IPR012340">
    <property type="entry name" value="NA-bd_OB-fold"/>
</dbReference>
<dbReference type="GO" id="GO:0005737">
    <property type="term" value="C:cytoplasm"/>
    <property type="evidence" value="ECO:0007669"/>
    <property type="project" value="TreeGrafter"/>
</dbReference>
<organism evidence="12">
    <name type="scientific">invertebrate metagenome</name>
    <dbReference type="NCBI Taxonomy" id="1711999"/>
    <lineage>
        <taxon>unclassified sequences</taxon>
        <taxon>metagenomes</taxon>
        <taxon>organismal metagenomes</taxon>
    </lineage>
</organism>
<dbReference type="GO" id="GO:0006364">
    <property type="term" value="P:rRNA processing"/>
    <property type="evidence" value="ECO:0007669"/>
    <property type="project" value="TreeGrafter"/>
</dbReference>
<keyword evidence="4" id="KW-0479">Metal-binding</keyword>
<dbReference type="InterPro" id="IPR048583">
    <property type="entry name" value="RNase_E_G_thioredoxin-like"/>
</dbReference>
<dbReference type="PANTHER" id="PTHR30001">
    <property type="entry name" value="RIBONUCLEASE"/>
    <property type="match status" value="1"/>
</dbReference>
<feature type="compositionally biased region" description="Basic residues" evidence="9">
    <location>
        <begin position="752"/>
        <end position="766"/>
    </location>
</feature>
<dbReference type="InterPro" id="IPR019307">
    <property type="entry name" value="RNA-bd_AU-1/RNase_E/G"/>
</dbReference>
<keyword evidence="2" id="KW-0963">Cytoplasm</keyword>
<evidence type="ECO:0000256" key="7">
    <source>
        <dbReference type="ARBA" id="ARBA00022842"/>
    </source>
</evidence>
<feature type="domain" description="RNA-binding protein AU-1/Ribonuclease E/G" evidence="10">
    <location>
        <begin position="167"/>
        <end position="438"/>
    </location>
</feature>
<dbReference type="GO" id="GO:0003723">
    <property type="term" value="F:RNA binding"/>
    <property type="evidence" value="ECO:0007669"/>
    <property type="project" value="UniProtKB-KW"/>
</dbReference>
<dbReference type="SUPFAM" id="SSF50249">
    <property type="entry name" value="Nucleic acid-binding proteins"/>
    <property type="match status" value="1"/>
</dbReference>
<evidence type="ECO:0000256" key="9">
    <source>
        <dbReference type="SAM" id="MobiDB-lite"/>
    </source>
</evidence>
<reference evidence="12" key="1">
    <citation type="submission" date="2018-10" db="EMBL/GenBank/DDBJ databases">
        <authorList>
            <person name="Gruber-Vodicka H."/>
            <person name="Jaeckle O."/>
        </authorList>
    </citation>
    <scope>NUCLEOTIDE SEQUENCE</scope>
</reference>
<dbReference type="InterPro" id="IPR004659">
    <property type="entry name" value="RNase_E/G"/>
</dbReference>
<keyword evidence="3" id="KW-0540">Nuclease</keyword>
<dbReference type="Gene3D" id="2.40.50.140">
    <property type="entry name" value="Nucleic acid-binding proteins"/>
    <property type="match status" value="1"/>
</dbReference>
<evidence type="ECO:0000256" key="2">
    <source>
        <dbReference type="ARBA" id="ARBA00022490"/>
    </source>
</evidence>
<evidence type="ECO:0000259" key="10">
    <source>
        <dbReference type="Pfam" id="PF10150"/>
    </source>
</evidence>
<dbReference type="GO" id="GO:0016787">
    <property type="term" value="F:hydrolase activity"/>
    <property type="evidence" value="ECO:0007669"/>
    <property type="project" value="UniProtKB-KW"/>
</dbReference>
<feature type="domain" description="RNase E/G thioredoxin-like" evidence="11">
    <location>
        <begin position="451"/>
        <end position="535"/>
    </location>
</feature>
<dbReference type="GO" id="GO:0004540">
    <property type="term" value="F:RNA nuclease activity"/>
    <property type="evidence" value="ECO:0007669"/>
    <property type="project" value="InterPro"/>
</dbReference>
<gene>
    <name evidence="12" type="ORF">RIEGSTA812A_PEG_736</name>
</gene>
<dbReference type="NCBIfam" id="TIGR00757">
    <property type="entry name" value="RNaseEG"/>
    <property type="match status" value="1"/>
</dbReference>
<evidence type="ECO:0000256" key="6">
    <source>
        <dbReference type="ARBA" id="ARBA00022801"/>
    </source>
</evidence>
<evidence type="ECO:0000256" key="8">
    <source>
        <dbReference type="ARBA" id="ARBA00022884"/>
    </source>
</evidence>
<feature type="compositionally biased region" description="Basic and acidic residues" evidence="9">
    <location>
        <begin position="114"/>
        <end position="123"/>
    </location>
</feature>
<evidence type="ECO:0000256" key="4">
    <source>
        <dbReference type="ARBA" id="ARBA00022723"/>
    </source>
</evidence>
<dbReference type="PANTHER" id="PTHR30001:SF1">
    <property type="entry name" value="RIBONUCLEASE E_G-LIKE PROTEIN, CHLOROPLASTIC"/>
    <property type="match status" value="1"/>
</dbReference>
<protein>
    <submittedName>
        <fullName evidence="12">Cytoplasmic axial filament protein CafA and Ribonuclease G</fullName>
        <ecNumber evidence="12">3.1.4.-</ecNumber>
    </submittedName>
</protein>
<dbReference type="GO" id="GO:0004519">
    <property type="term" value="F:endonuclease activity"/>
    <property type="evidence" value="ECO:0007669"/>
    <property type="project" value="UniProtKB-KW"/>
</dbReference>
<keyword evidence="6 12" id="KW-0378">Hydrolase</keyword>
<feature type="region of interest" description="Disordered" evidence="9">
    <location>
        <begin position="100"/>
        <end position="127"/>
    </location>
</feature>
<sequence>MAKRMLIEATHPEETRVVVVNGTRLEELDVETSTKKKFKGNVYLAKVARIEPALQAAFMDYGSSRHGFLALGEMHPDYYHISPSERQRLLAEQSRAELTAHEEDMVLPSPDDASPDRDSDDAHTAPFDRPLREYKIQDVIKRRQVMLVQVVKEERGNKGAALTTYLSLAGRYCVLMPNTTKHCGISRKITSLADRRRLKALLTEFNIPNSMAVILRTAGAERGKSEIRRDYDYLVRTWNQIREVTLQSQSPALVYEEANLIKRAIRDLYTRDIDEIIVAGEEGYRLAKDFMKMLTPSHAKKVHRYKEEEIPLFHRHKVASQLDAMHSAAVQLRSGGYVVFSQTEALVAIDVNSGKATRERHIEETALNTNIEAAEEIARQLRLRDLAGLIVIDFIDMEESKNNLTVEKCFKEALKSDRARIQVGRISPFGLMELSRQRLRPSLMETSFQSCPYCNGTGLLRSVESAAMHVLRAIEEEGLRHRSLELSVTCPNAVALYLLNHKRLALARIENRYGFHVFVCSDGNLVPPAYHMERIKVIGNEEADIAPESLLEMLQDGTQQNIEGIYGGKDHREHALVTAADRIETIETNEELFLGDMKQRWQQYTPYNCNRWLNSTALISPNREWSRNYAEDEDAIEGRHAAEDVYAEEEDTIAYTEEEDAIEDDAYAEDEDAIEDDAYTEEEDAIEDDAYTEEEDAIEDDAYTEEEDAIEDDAYTEEEDAIEERNVQFLPTTGGLTEWTTVDCREENTASSRRRRRGRRGGRRRRRGDEVQTVGAKTKTAQSIPMTSGVPIVLTEETATVSTPEPSRTVPDILANHGNGQIDEVGPGLISLPMRYPLLRSSVVPLLQSDLSVIESVEQDNNLDHVTTDIAACEHEKLADINNQSEVLLQPSHRRTGWWTR</sequence>
<evidence type="ECO:0000259" key="11">
    <source>
        <dbReference type="Pfam" id="PF20833"/>
    </source>
</evidence>
<dbReference type="Pfam" id="PF20833">
    <property type="entry name" value="RNase_E_G_Thio"/>
    <property type="match status" value="1"/>
</dbReference>
<evidence type="ECO:0000256" key="5">
    <source>
        <dbReference type="ARBA" id="ARBA00022759"/>
    </source>
</evidence>
<dbReference type="EC" id="3.1.4.-" evidence="12"/>
<evidence type="ECO:0000256" key="3">
    <source>
        <dbReference type="ARBA" id="ARBA00022722"/>
    </source>
</evidence>
<accession>A0A484H8X6</accession>